<evidence type="ECO:0000313" key="4">
    <source>
        <dbReference type="EMBL" id="TWT73707.1"/>
    </source>
</evidence>
<proteinExistence type="predicted"/>
<keyword evidence="5" id="KW-1185">Reference proteome</keyword>
<comment type="caution">
    <text evidence="4">The sequence shown here is derived from an EMBL/GenBank/DDBJ whole genome shotgun (WGS) entry which is preliminary data.</text>
</comment>
<sequence length="134" mass="14538" precursor="true">MLALLMLLAVAAPQSNAAPPAQSQPQTQTANKPLPPGVVQVQLDSLHCPSCAKQIARNLYKTPGVMRVRTDMKKDQVWITAQPKKQLDLAQVWQATKIKDAAPVTLRIGDRVFAAKDFEKAAETAARSTPAAQR</sequence>
<feature type="signal peptide" evidence="2">
    <location>
        <begin position="1"/>
        <end position="17"/>
    </location>
</feature>
<dbReference type="PROSITE" id="PS50846">
    <property type="entry name" value="HMA_2"/>
    <property type="match status" value="1"/>
</dbReference>
<name>A0A5C5YDA6_9BACT</name>
<feature type="region of interest" description="Disordered" evidence="1">
    <location>
        <begin position="16"/>
        <end position="36"/>
    </location>
</feature>
<dbReference type="InterPro" id="IPR036163">
    <property type="entry name" value="HMA_dom_sf"/>
</dbReference>
<evidence type="ECO:0000256" key="1">
    <source>
        <dbReference type="SAM" id="MobiDB-lite"/>
    </source>
</evidence>
<dbReference type="RefSeq" id="WP_197528078.1">
    <property type="nucleotide sequence ID" value="NZ_SJPO01000009.1"/>
</dbReference>
<feature type="chain" id="PRO_5023121123" description="HMA domain-containing protein" evidence="2">
    <location>
        <begin position="18"/>
        <end position="134"/>
    </location>
</feature>
<dbReference type="GO" id="GO:0046872">
    <property type="term" value="F:metal ion binding"/>
    <property type="evidence" value="ECO:0007669"/>
    <property type="project" value="InterPro"/>
</dbReference>
<feature type="compositionally biased region" description="Low complexity" evidence="1">
    <location>
        <begin position="16"/>
        <end position="31"/>
    </location>
</feature>
<keyword evidence="2" id="KW-0732">Signal</keyword>
<reference evidence="4 5" key="1">
    <citation type="submission" date="2019-02" db="EMBL/GenBank/DDBJ databases">
        <title>Deep-cultivation of Planctomycetes and their phenomic and genomic characterization uncovers novel biology.</title>
        <authorList>
            <person name="Wiegand S."/>
            <person name="Jogler M."/>
            <person name="Boedeker C."/>
            <person name="Pinto D."/>
            <person name="Vollmers J."/>
            <person name="Rivas-Marin E."/>
            <person name="Kohn T."/>
            <person name="Peeters S.H."/>
            <person name="Heuer A."/>
            <person name="Rast P."/>
            <person name="Oberbeckmann S."/>
            <person name="Bunk B."/>
            <person name="Jeske O."/>
            <person name="Meyerdierks A."/>
            <person name="Storesund J.E."/>
            <person name="Kallscheuer N."/>
            <person name="Luecker S."/>
            <person name="Lage O.M."/>
            <person name="Pohl T."/>
            <person name="Merkel B.J."/>
            <person name="Hornburger P."/>
            <person name="Mueller R.-W."/>
            <person name="Bruemmer F."/>
            <person name="Labrenz M."/>
            <person name="Spormann A.M."/>
            <person name="Op Den Camp H."/>
            <person name="Overmann J."/>
            <person name="Amann R."/>
            <person name="Jetten M.S.M."/>
            <person name="Mascher T."/>
            <person name="Medema M.H."/>
            <person name="Devos D.P."/>
            <person name="Kaster A.-K."/>
            <person name="Ovreas L."/>
            <person name="Rohde M."/>
            <person name="Galperin M.Y."/>
            <person name="Jogler C."/>
        </authorList>
    </citation>
    <scope>NUCLEOTIDE SEQUENCE [LARGE SCALE GENOMIC DNA]</scope>
    <source>
        <strain evidence="4 5">Pla123a</strain>
    </source>
</reference>
<dbReference type="EMBL" id="SJPO01000009">
    <property type="protein sequence ID" value="TWT73707.1"/>
    <property type="molecule type" value="Genomic_DNA"/>
</dbReference>
<evidence type="ECO:0000313" key="5">
    <source>
        <dbReference type="Proteomes" id="UP000318478"/>
    </source>
</evidence>
<dbReference type="InterPro" id="IPR006121">
    <property type="entry name" value="HMA_dom"/>
</dbReference>
<dbReference type="Proteomes" id="UP000318478">
    <property type="component" value="Unassembled WGS sequence"/>
</dbReference>
<accession>A0A5C5YDA6</accession>
<dbReference type="Pfam" id="PF00403">
    <property type="entry name" value="HMA"/>
    <property type="match status" value="1"/>
</dbReference>
<feature type="domain" description="HMA" evidence="3">
    <location>
        <begin position="37"/>
        <end position="101"/>
    </location>
</feature>
<dbReference type="CDD" id="cd00371">
    <property type="entry name" value="HMA"/>
    <property type="match status" value="1"/>
</dbReference>
<evidence type="ECO:0000259" key="3">
    <source>
        <dbReference type="PROSITE" id="PS50846"/>
    </source>
</evidence>
<evidence type="ECO:0000256" key="2">
    <source>
        <dbReference type="SAM" id="SignalP"/>
    </source>
</evidence>
<dbReference type="AlphaFoldDB" id="A0A5C5YDA6"/>
<protein>
    <recommendedName>
        <fullName evidence="3">HMA domain-containing protein</fullName>
    </recommendedName>
</protein>
<gene>
    <name evidence="4" type="ORF">Pla123a_36000</name>
</gene>
<dbReference type="SUPFAM" id="SSF55008">
    <property type="entry name" value="HMA, heavy metal-associated domain"/>
    <property type="match status" value="1"/>
</dbReference>
<organism evidence="4 5">
    <name type="scientific">Posidoniimonas polymericola</name>
    <dbReference type="NCBI Taxonomy" id="2528002"/>
    <lineage>
        <taxon>Bacteria</taxon>
        <taxon>Pseudomonadati</taxon>
        <taxon>Planctomycetota</taxon>
        <taxon>Planctomycetia</taxon>
        <taxon>Pirellulales</taxon>
        <taxon>Lacipirellulaceae</taxon>
        <taxon>Posidoniimonas</taxon>
    </lineage>
</organism>
<dbReference type="Gene3D" id="3.30.70.100">
    <property type="match status" value="1"/>
</dbReference>